<evidence type="ECO:0008006" key="4">
    <source>
        <dbReference type="Google" id="ProtNLM"/>
    </source>
</evidence>
<evidence type="ECO:0000313" key="2">
    <source>
        <dbReference type="EMBL" id="PWT26494.1"/>
    </source>
</evidence>
<feature type="transmembrane region" description="Helical" evidence="1">
    <location>
        <begin position="55"/>
        <end position="78"/>
    </location>
</feature>
<name>A0A317FXN6_BUTFI</name>
<keyword evidence="3" id="KW-1185">Reference proteome</keyword>
<accession>A0A317FXN6</accession>
<organism evidence="2 3">
    <name type="scientific">Butyrivibrio fibrisolvens</name>
    <dbReference type="NCBI Taxonomy" id="831"/>
    <lineage>
        <taxon>Bacteria</taxon>
        <taxon>Bacillati</taxon>
        <taxon>Bacillota</taxon>
        <taxon>Clostridia</taxon>
        <taxon>Lachnospirales</taxon>
        <taxon>Lachnospiraceae</taxon>
        <taxon>Butyrivibrio</taxon>
    </lineage>
</organism>
<keyword evidence="1" id="KW-1133">Transmembrane helix</keyword>
<dbReference type="AlphaFoldDB" id="A0A317FXN6"/>
<reference evidence="2 3" key="1">
    <citation type="submission" date="2017-09" db="EMBL/GenBank/DDBJ databases">
        <title>High-quality draft genome sequence of Butyrivibrio fibrisolvens INBov1, isolated from cow rumen.</title>
        <authorList>
            <person name="Rodriguez Hernaez J."/>
            <person name="Rivarola M."/>
            <person name="Paniego N."/>
            <person name="Cravero S."/>
            <person name="Ceron Cucchi M."/>
            <person name="Martinez M.C."/>
        </authorList>
    </citation>
    <scope>NUCLEOTIDE SEQUENCE [LARGE SCALE GENOMIC DNA]</scope>
    <source>
        <strain evidence="2 3">INBov1</strain>
    </source>
</reference>
<sequence>MEGSPRRRMASMSVWLGITSILFYSTGVIAIILGGIAIILAFLSRGNTKKLSRQAIIGLIIGTIGVTVTYVTIGLIFYKIFSDPSVVSAIREYAQTGSIDAYNNMENAIYSIVR</sequence>
<evidence type="ECO:0000313" key="3">
    <source>
        <dbReference type="Proteomes" id="UP000245488"/>
    </source>
</evidence>
<comment type="caution">
    <text evidence="2">The sequence shown here is derived from an EMBL/GenBank/DDBJ whole genome shotgun (WGS) entry which is preliminary data.</text>
</comment>
<gene>
    <name evidence="2" type="ORF">CPT75_04840</name>
</gene>
<protein>
    <recommendedName>
        <fullName evidence="4">DUF4190 domain-containing protein</fullName>
    </recommendedName>
</protein>
<proteinExistence type="predicted"/>
<dbReference type="EMBL" id="NXNG01000001">
    <property type="protein sequence ID" value="PWT26494.1"/>
    <property type="molecule type" value="Genomic_DNA"/>
</dbReference>
<keyword evidence="1" id="KW-0812">Transmembrane</keyword>
<feature type="transmembrane region" description="Helical" evidence="1">
    <location>
        <begin position="12"/>
        <end position="43"/>
    </location>
</feature>
<dbReference type="Proteomes" id="UP000245488">
    <property type="component" value="Chromosome"/>
</dbReference>
<keyword evidence="1" id="KW-0472">Membrane</keyword>
<evidence type="ECO:0000256" key="1">
    <source>
        <dbReference type="SAM" id="Phobius"/>
    </source>
</evidence>
<dbReference type="RefSeq" id="WP_092046408.1">
    <property type="nucleotide sequence ID" value="NZ_CM009896.1"/>
</dbReference>